<comment type="similarity">
    <text evidence="1">Belongs to the glutaredoxin family.</text>
</comment>
<evidence type="ECO:0000256" key="1">
    <source>
        <dbReference type="ARBA" id="ARBA00007787"/>
    </source>
</evidence>
<evidence type="ECO:0000313" key="5">
    <source>
        <dbReference type="EMBL" id="MQM73006.1"/>
    </source>
</evidence>
<dbReference type="InterPro" id="IPR014025">
    <property type="entry name" value="Glutaredoxin_subgr"/>
</dbReference>
<dbReference type="InterPro" id="IPR011767">
    <property type="entry name" value="GLR_AS"/>
</dbReference>
<evidence type="ECO:0000259" key="4">
    <source>
        <dbReference type="Pfam" id="PF00462"/>
    </source>
</evidence>
<evidence type="ECO:0000256" key="3">
    <source>
        <dbReference type="ARBA" id="ARBA00023284"/>
    </source>
</evidence>
<sequence length="81" mass="9350">MKVQKAELYTWPTCPYCKRAKGLLDQLQIPYTDHDIWGQDDQKQALIEKTGQTTVPYVFLNDKFVGGCDDLFTLYESEGLE</sequence>
<proteinExistence type="inferred from homology"/>
<comment type="caution">
    <text evidence="5">The sequence shown here is derived from an EMBL/GenBank/DDBJ whole genome shotgun (WGS) entry which is preliminary data.</text>
</comment>
<dbReference type="PANTHER" id="PTHR45694:SF18">
    <property type="entry name" value="GLUTAREDOXIN-1-RELATED"/>
    <property type="match status" value="1"/>
</dbReference>
<dbReference type="PRINTS" id="PR00160">
    <property type="entry name" value="GLUTAREDOXIN"/>
</dbReference>
<dbReference type="GO" id="GO:0034599">
    <property type="term" value="P:cellular response to oxidative stress"/>
    <property type="evidence" value="ECO:0007669"/>
    <property type="project" value="TreeGrafter"/>
</dbReference>
<dbReference type="Proteomes" id="UP000473648">
    <property type="component" value="Unassembled WGS sequence"/>
</dbReference>
<dbReference type="InterPro" id="IPR036249">
    <property type="entry name" value="Thioredoxin-like_sf"/>
</dbReference>
<gene>
    <name evidence="5" type="ORF">FRC53_06210</name>
</gene>
<dbReference type="Gene3D" id="3.40.30.10">
    <property type="entry name" value="Glutaredoxin"/>
    <property type="match status" value="1"/>
</dbReference>
<reference evidence="5" key="1">
    <citation type="journal article" date="2020" name="Appl. Environ. Microbiol.">
        <title>Medium-Chain Fatty Acid Synthesis by 'Candidatus Weimeria bifida' gen. nov., sp. nov., and 'Candidatus Pseudoramibacter fermentans' sp. nov.</title>
        <authorList>
            <person name="Scarborough M.J."/>
            <person name="Myers K.S."/>
            <person name="Donohue T.J."/>
            <person name="Noguera D.R."/>
        </authorList>
    </citation>
    <scope>NUCLEOTIDE SEQUENCE</scope>
    <source>
        <strain evidence="5">EUB1.1</strain>
    </source>
</reference>
<feature type="domain" description="Glutaredoxin" evidence="4">
    <location>
        <begin position="7"/>
        <end position="65"/>
    </location>
</feature>
<dbReference type="Pfam" id="PF00462">
    <property type="entry name" value="Glutaredoxin"/>
    <property type="match status" value="1"/>
</dbReference>
<dbReference type="SUPFAM" id="SSF52833">
    <property type="entry name" value="Thioredoxin-like"/>
    <property type="match status" value="1"/>
</dbReference>
<dbReference type="EMBL" id="VOGB01000004">
    <property type="protein sequence ID" value="MQM73006.1"/>
    <property type="molecule type" value="Genomic_DNA"/>
</dbReference>
<keyword evidence="3" id="KW-0676">Redox-active center</keyword>
<dbReference type="PANTHER" id="PTHR45694">
    <property type="entry name" value="GLUTAREDOXIN 2"/>
    <property type="match status" value="1"/>
</dbReference>
<accession>A0A6L5GT27</accession>
<dbReference type="GO" id="GO:0005737">
    <property type="term" value="C:cytoplasm"/>
    <property type="evidence" value="ECO:0007669"/>
    <property type="project" value="TreeGrafter"/>
</dbReference>
<protein>
    <submittedName>
        <fullName evidence="5">Glutaredoxin</fullName>
    </submittedName>
</protein>
<dbReference type="PROSITE" id="PS00195">
    <property type="entry name" value="GLUTAREDOXIN_1"/>
    <property type="match status" value="1"/>
</dbReference>
<dbReference type="InterPro" id="IPR002109">
    <property type="entry name" value="Glutaredoxin"/>
</dbReference>
<organism evidence="5 6">
    <name type="scientific">Candidatus Pseudoramibacter fermentans</name>
    <dbReference type="NCBI Taxonomy" id="2594427"/>
    <lineage>
        <taxon>Bacteria</taxon>
        <taxon>Bacillati</taxon>
        <taxon>Bacillota</taxon>
        <taxon>Clostridia</taxon>
        <taxon>Eubacteriales</taxon>
        <taxon>Eubacteriaceae</taxon>
        <taxon>Pseudoramibacter</taxon>
    </lineage>
</organism>
<evidence type="ECO:0000256" key="2">
    <source>
        <dbReference type="ARBA" id="ARBA00023157"/>
    </source>
</evidence>
<evidence type="ECO:0000313" key="6">
    <source>
        <dbReference type="Proteomes" id="UP000473648"/>
    </source>
</evidence>
<name>A0A6L5GT27_9FIRM</name>
<dbReference type="AlphaFoldDB" id="A0A6L5GT27"/>
<dbReference type="PROSITE" id="PS51354">
    <property type="entry name" value="GLUTAREDOXIN_2"/>
    <property type="match status" value="1"/>
</dbReference>
<dbReference type="GO" id="GO:0015038">
    <property type="term" value="F:glutathione disulfide oxidoreductase activity"/>
    <property type="evidence" value="ECO:0007669"/>
    <property type="project" value="TreeGrafter"/>
</dbReference>
<keyword evidence="2" id="KW-1015">Disulfide bond</keyword>
<keyword evidence="6" id="KW-1185">Reference proteome</keyword>
<dbReference type="CDD" id="cd02066">
    <property type="entry name" value="GRX_family"/>
    <property type="match status" value="1"/>
</dbReference>